<dbReference type="RefSeq" id="WP_129033120.1">
    <property type="nucleotide sequence ID" value="NZ_QXIL01000023.1"/>
</dbReference>
<evidence type="ECO:0008006" key="4">
    <source>
        <dbReference type="Google" id="ProtNLM"/>
    </source>
</evidence>
<feature type="transmembrane region" description="Helical" evidence="1">
    <location>
        <begin position="76"/>
        <end position="95"/>
    </location>
</feature>
<evidence type="ECO:0000313" key="2">
    <source>
        <dbReference type="EMBL" id="RXI77114.1"/>
    </source>
</evidence>
<feature type="transmembrane region" description="Helical" evidence="1">
    <location>
        <begin position="177"/>
        <end position="197"/>
    </location>
</feature>
<gene>
    <name evidence="2" type="ORF">DXH47_09690</name>
</gene>
<dbReference type="Proteomes" id="UP000290602">
    <property type="component" value="Unassembled WGS sequence"/>
</dbReference>
<organism evidence="2 3">
    <name type="scientific">Levilactobacillus suantsaii</name>
    <dbReference type="NCBI Taxonomy" id="2292255"/>
    <lineage>
        <taxon>Bacteria</taxon>
        <taxon>Bacillati</taxon>
        <taxon>Bacillota</taxon>
        <taxon>Bacilli</taxon>
        <taxon>Lactobacillales</taxon>
        <taxon>Lactobacillaceae</taxon>
        <taxon>Levilactobacillus</taxon>
    </lineage>
</organism>
<sequence>MLRQFVSSFTGRLMTLLLGLIVLLALFFPVTTSTERAWWPPLVLALASAGGWWGWQRLVNYWTKHPGHHRTWAVGLWGVLLVVQLLIALTCVAAPRADLALVHQQALALINGHTTWGPYFHTYPNNVTLTLLLAGLLKIGRELFGTATGVFLNLVQFGWLDLGLAIMAHHLRRHNPVTANLFVVLATTCIPLYTYGLTTYSDIWVLPVGLIVLVTSQRLRQATTWGRWLVAALTLSLTLTGAILLKANLVVFALAVLLWLWILPATRRFGRTGVTLLLGLCLLGGNVGVHAGQRAAGFHPATAATLPVTSWIAMSWNPDYSGTYNRADAQAVIHQPTAAGKRRVARQQFRTAIHLIQKTRRLLATGTFDGFNSNSAFMRLPNWVRNQSPRLRWLLANWAQISYLTLLEVTLVAGLRQWHARRWSAGFLLGSLMTLGLAAFHVIFWETAERYALPLLPLFLTGAAVGLTTPAWQWQFHWPHTWWRRGGVSLIVLVALLQLGLLSTTPINQTVRVVSQNEGRYYQPHFVTLASQQTVTQAFTAPVAFNQLKIDPGHTHLGRLTIRRHGRIIWRSAKTTRLNRCRLPQQPAGHYQLTVTNTQAKPLRLHQAQTTAPL</sequence>
<feature type="transmembrane region" description="Helical" evidence="1">
    <location>
        <begin position="427"/>
        <end position="445"/>
    </location>
</feature>
<keyword evidence="1" id="KW-0812">Transmembrane</keyword>
<keyword evidence="1" id="KW-0472">Membrane</keyword>
<dbReference type="EMBL" id="QXIL01000023">
    <property type="protein sequence ID" value="RXI77114.1"/>
    <property type="molecule type" value="Genomic_DNA"/>
</dbReference>
<evidence type="ECO:0000313" key="3">
    <source>
        <dbReference type="Proteomes" id="UP000290602"/>
    </source>
</evidence>
<feature type="transmembrane region" description="Helical" evidence="1">
    <location>
        <begin position="12"/>
        <end position="31"/>
    </location>
</feature>
<feature type="transmembrane region" description="Helical" evidence="1">
    <location>
        <begin position="143"/>
        <end position="165"/>
    </location>
</feature>
<dbReference type="AlphaFoldDB" id="A0A4V1LF71"/>
<comment type="caution">
    <text evidence="2">The sequence shown here is derived from an EMBL/GenBank/DDBJ whole genome shotgun (WGS) entry which is preliminary data.</text>
</comment>
<dbReference type="OrthoDB" id="2240371at2"/>
<evidence type="ECO:0000256" key="1">
    <source>
        <dbReference type="SAM" id="Phobius"/>
    </source>
</evidence>
<protein>
    <recommendedName>
        <fullName evidence="4">Glycosyltransferase RgtA/B/C/D-like domain-containing protein</fullName>
    </recommendedName>
</protein>
<feature type="non-terminal residue" evidence="2">
    <location>
        <position position="614"/>
    </location>
</feature>
<feature type="transmembrane region" description="Helical" evidence="1">
    <location>
        <begin position="451"/>
        <end position="474"/>
    </location>
</feature>
<feature type="transmembrane region" description="Helical" evidence="1">
    <location>
        <begin position="37"/>
        <end position="55"/>
    </location>
</feature>
<proteinExistence type="predicted"/>
<name>A0A4V1LF71_9LACO</name>
<feature type="transmembrane region" description="Helical" evidence="1">
    <location>
        <begin position="393"/>
        <end position="415"/>
    </location>
</feature>
<keyword evidence="3" id="KW-1185">Reference proteome</keyword>
<reference evidence="2 3" key="1">
    <citation type="submission" date="2018-08" db="EMBL/GenBank/DDBJ databases">
        <title>Lactobacillus suantsai sp. nov., isolated from traditional fermented suan-tsai in Taiwan.</title>
        <authorList>
            <person name="Huang C.-H."/>
        </authorList>
    </citation>
    <scope>NUCLEOTIDE SEQUENCE [LARGE SCALE GENOMIC DNA]</scope>
    <source>
        <strain evidence="2 3">BCRC 12945</strain>
    </source>
</reference>
<feature type="transmembrane region" description="Helical" evidence="1">
    <location>
        <begin position="486"/>
        <end position="507"/>
    </location>
</feature>
<feature type="transmembrane region" description="Helical" evidence="1">
    <location>
        <begin position="231"/>
        <end position="263"/>
    </location>
</feature>
<accession>A0A4V1LF71</accession>
<keyword evidence="1" id="KW-1133">Transmembrane helix</keyword>